<dbReference type="GO" id="GO:0004175">
    <property type="term" value="F:endopeptidase activity"/>
    <property type="evidence" value="ECO:0007669"/>
    <property type="project" value="UniProtKB-ARBA"/>
</dbReference>
<feature type="transmembrane region" description="Helical" evidence="3">
    <location>
        <begin position="1100"/>
        <end position="1120"/>
    </location>
</feature>
<dbReference type="GO" id="GO:0034338">
    <property type="term" value="F:short-chain carboxylesterase activity"/>
    <property type="evidence" value="ECO:0007669"/>
    <property type="project" value="TreeGrafter"/>
</dbReference>
<evidence type="ECO:0000256" key="3">
    <source>
        <dbReference type="SAM" id="Phobius"/>
    </source>
</evidence>
<evidence type="ECO:0000259" key="5">
    <source>
        <dbReference type="Pfam" id="PF24930"/>
    </source>
</evidence>
<feature type="transmembrane region" description="Helical" evidence="3">
    <location>
        <begin position="1341"/>
        <end position="1363"/>
    </location>
</feature>
<name>J3MXS3_ORYBR</name>
<feature type="transmembrane region" description="Helical" evidence="3">
    <location>
        <begin position="1525"/>
        <end position="1540"/>
    </location>
</feature>
<keyword evidence="3" id="KW-0812">Transmembrane</keyword>
<dbReference type="Pfam" id="PF02517">
    <property type="entry name" value="Rce1-like"/>
    <property type="match status" value="1"/>
</dbReference>
<feature type="compositionally biased region" description="Basic and acidic residues" evidence="2">
    <location>
        <begin position="655"/>
        <end position="673"/>
    </location>
</feature>
<organism evidence="6">
    <name type="scientific">Oryza brachyantha</name>
    <name type="common">malo sina</name>
    <dbReference type="NCBI Taxonomy" id="4533"/>
    <lineage>
        <taxon>Eukaryota</taxon>
        <taxon>Viridiplantae</taxon>
        <taxon>Streptophyta</taxon>
        <taxon>Embryophyta</taxon>
        <taxon>Tracheophyta</taxon>
        <taxon>Spermatophyta</taxon>
        <taxon>Magnoliopsida</taxon>
        <taxon>Liliopsida</taxon>
        <taxon>Poales</taxon>
        <taxon>Poaceae</taxon>
        <taxon>BOP clade</taxon>
        <taxon>Oryzoideae</taxon>
        <taxon>Oryzeae</taxon>
        <taxon>Oryzinae</taxon>
        <taxon>Oryza</taxon>
    </lineage>
</organism>
<evidence type="ECO:0000256" key="2">
    <source>
        <dbReference type="SAM" id="MobiDB-lite"/>
    </source>
</evidence>
<evidence type="ECO:0000313" key="7">
    <source>
        <dbReference type="Proteomes" id="UP000006038"/>
    </source>
</evidence>
<feature type="domain" description="CAAX prenyl protease 2/Lysostaphin resistance protein A-like" evidence="4">
    <location>
        <begin position="1473"/>
        <end position="1554"/>
    </location>
</feature>
<evidence type="ECO:0008006" key="8">
    <source>
        <dbReference type="Google" id="ProtNLM"/>
    </source>
</evidence>
<feature type="domain" description="DUF7750" evidence="5">
    <location>
        <begin position="453"/>
        <end position="517"/>
    </location>
</feature>
<dbReference type="Pfam" id="PF24930">
    <property type="entry name" value="DUF7750"/>
    <property type="match status" value="1"/>
</dbReference>
<reference evidence="6" key="1">
    <citation type="journal article" date="2013" name="Nat. Commun.">
        <title>Whole-genome sequencing of Oryza brachyantha reveals mechanisms underlying Oryza genome evolution.</title>
        <authorList>
            <person name="Chen J."/>
            <person name="Huang Q."/>
            <person name="Gao D."/>
            <person name="Wang J."/>
            <person name="Lang Y."/>
            <person name="Liu T."/>
            <person name="Li B."/>
            <person name="Bai Z."/>
            <person name="Luis Goicoechea J."/>
            <person name="Liang C."/>
            <person name="Chen C."/>
            <person name="Zhang W."/>
            <person name="Sun S."/>
            <person name="Liao Y."/>
            <person name="Zhang X."/>
            <person name="Yang L."/>
            <person name="Song C."/>
            <person name="Wang M."/>
            <person name="Shi J."/>
            <person name="Liu G."/>
            <person name="Liu J."/>
            <person name="Zhou H."/>
            <person name="Zhou W."/>
            <person name="Yu Q."/>
            <person name="An N."/>
            <person name="Chen Y."/>
            <person name="Cai Q."/>
            <person name="Wang B."/>
            <person name="Liu B."/>
            <person name="Min J."/>
            <person name="Huang Y."/>
            <person name="Wu H."/>
            <person name="Li Z."/>
            <person name="Zhang Y."/>
            <person name="Yin Y."/>
            <person name="Song W."/>
            <person name="Jiang J."/>
            <person name="Jackson S.A."/>
            <person name="Wing R.A."/>
            <person name="Wang J."/>
            <person name="Chen M."/>
        </authorList>
    </citation>
    <scope>NUCLEOTIDE SEQUENCE [LARGE SCALE GENOMIC DNA]</scope>
    <source>
        <strain evidence="6">cv. IRGC 101232</strain>
    </source>
</reference>
<evidence type="ECO:0000256" key="1">
    <source>
        <dbReference type="ARBA" id="ARBA00010884"/>
    </source>
</evidence>
<keyword evidence="7" id="KW-1185">Reference proteome</keyword>
<dbReference type="InterPro" id="IPR003675">
    <property type="entry name" value="Rce1/LyrA-like_dom"/>
</dbReference>
<dbReference type="Gramene" id="OB09G18020.1">
    <property type="protein sequence ID" value="OB09G18020.1"/>
    <property type="gene ID" value="OB09G18020"/>
</dbReference>
<feature type="compositionally biased region" description="Basic and acidic residues" evidence="2">
    <location>
        <begin position="701"/>
        <end position="721"/>
    </location>
</feature>
<feature type="compositionally biased region" description="Basic and acidic residues" evidence="2">
    <location>
        <begin position="1244"/>
        <end position="1253"/>
    </location>
</feature>
<feature type="compositionally biased region" description="Basic and acidic residues" evidence="2">
    <location>
        <begin position="544"/>
        <end position="566"/>
    </location>
</feature>
<dbReference type="PANTHER" id="PTHR10794">
    <property type="entry name" value="ABHYDROLASE DOMAIN-CONTAINING PROTEIN"/>
    <property type="match status" value="1"/>
</dbReference>
<dbReference type="HOGENOM" id="CLU_003097_0_0_1"/>
<proteinExistence type="inferred from homology"/>
<feature type="compositionally biased region" description="Polar residues" evidence="2">
    <location>
        <begin position="641"/>
        <end position="653"/>
    </location>
</feature>
<evidence type="ECO:0000313" key="6">
    <source>
        <dbReference type="EnsemblPlants" id="OB09G18020.1"/>
    </source>
</evidence>
<dbReference type="GO" id="GO:0080120">
    <property type="term" value="P:CAAX-box protein maturation"/>
    <property type="evidence" value="ECO:0007669"/>
    <property type="project" value="UniProtKB-ARBA"/>
</dbReference>
<feature type="transmembrane region" description="Helical" evidence="3">
    <location>
        <begin position="1375"/>
        <end position="1395"/>
    </location>
</feature>
<feature type="compositionally biased region" description="Polar residues" evidence="2">
    <location>
        <begin position="614"/>
        <end position="632"/>
    </location>
</feature>
<dbReference type="EnsemblPlants" id="OB09G18020.1">
    <property type="protein sequence ID" value="OB09G18020.1"/>
    <property type="gene ID" value="OB09G18020"/>
</dbReference>
<feature type="compositionally biased region" description="Low complexity" evidence="2">
    <location>
        <begin position="417"/>
        <end position="426"/>
    </location>
</feature>
<reference evidence="6" key="2">
    <citation type="submission" date="2013-04" db="UniProtKB">
        <authorList>
            <consortium name="EnsemblPlants"/>
        </authorList>
    </citation>
    <scope>IDENTIFICATION</scope>
</reference>
<dbReference type="Gene3D" id="3.40.50.1820">
    <property type="entry name" value="alpha/beta hydrolase"/>
    <property type="match status" value="1"/>
</dbReference>
<dbReference type="PANTHER" id="PTHR10794:SF92">
    <property type="entry name" value="EMBRYOGENESIS-ASSOCIATED PROTEIN EMB8"/>
    <property type="match status" value="1"/>
</dbReference>
<dbReference type="STRING" id="4533.J3MXS3"/>
<feature type="region of interest" description="Disordered" evidence="2">
    <location>
        <begin position="1134"/>
        <end position="1185"/>
    </location>
</feature>
<keyword evidence="3" id="KW-0472">Membrane</keyword>
<dbReference type="InterPro" id="IPR029058">
    <property type="entry name" value="AB_hydrolase_fold"/>
</dbReference>
<dbReference type="GO" id="GO:0047372">
    <property type="term" value="F:monoacylglycerol lipase activity"/>
    <property type="evidence" value="ECO:0007669"/>
    <property type="project" value="TreeGrafter"/>
</dbReference>
<feature type="transmembrane region" description="Helical" evidence="3">
    <location>
        <begin position="1547"/>
        <end position="1564"/>
    </location>
</feature>
<feature type="transmembrane region" description="Helical" evidence="3">
    <location>
        <begin position="1426"/>
        <end position="1448"/>
    </location>
</feature>
<feature type="compositionally biased region" description="Basic and acidic residues" evidence="2">
    <location>
        <begin position="1137"/>
        <end position="1165"/>
    </location>
</feature>
<dbReference type="SUPFAM" id="SSF53474">
    <property type="entry name" value="alpha/beta-Hydrolases"/>
    <property type="match status" value="1"/>
</dbReference>
<accession>J3MXS3</accession>
<dbReference type="Proteomes" id="UP000006038">
    <property type="component" value="Chromosome 9"/>
</dbReference>
<dbReference type="OMA" id="GYFPVVM"/>
<evidence type="ECO:0000259" key="4">
    <source>
        <dbReference type="Pfam" id="PF02517"/>
    </source>
</evidence>
<dbReference type="eggNOG" id="KOG1838">
    <property type="taxonomic scope" value="Eukaryota"/>
</dbReference>
<feature type="region of interest" description="Disordered" evidence="2">
    <location>
        <begin position="1230"/>
        <end position="1257"/>
    </location>
</feature>
<feature type="compositionally biased region" description="Basic and acidic residues" evidence="2">
    <location>
        <begin position="427"/>
        <end position="454"/>
    </location>
</feature>
<feature type="region of interest" description="Disordered" evidence="2">
    <location>
        <begin position="535"/>
        <end position="739"/>
    </location>
</feature>
<feature type="compositionally biased region" description="Polar residues" evidence="2">
    <location>
        <begin position="580"/>
        <end position="590"/>
    </location>
</feature>
<sequence>MPRGSGSSSPAPRRSTGVLLDGVNERLLTEERHYVNLSRGRIPAARGDAAGDISYQRICIPTEDGGVIALDWPDNLDLDKEHGLDSTVLIVPGTPEGSMERGIKVFVLDALKNGYFPIVMNPRGCGGSPLTTPRLFTAADSDDISTVVRFINNKRPWTTLMGVGWGYGANMLTKYLVEVGESTPLTAAVCVDNPFDLQEATRSFPHHIALDRKLTPGLVNILRANKELFQGKDKDFNVQKALSANCLHDFDGAISMISHGFSTVDDFYSENSTRLSISHVKIPVLFIQSDDGTVPLLSVPRSSISENPFTSLLLCSCVHSTVFTFERYAVLWCQNLALEWLSAAEFALLKGRHPLIKDVDITINPSKGLMFVEPQANDRKVPTNNNFRQESQFILYNSMPHGINGLLLDSAKEDSSSNKNVSSQVKDNGDIDRARQDVHEEESEKNPEDDEKGHVLQSASLVMNMLDATMPGTLDDDQKKKVLGAVEQGESLVKALEEAVPEDVRGKLTTSVTEILQSKRGNFSLDALNRLGWTNGRSNAKTSVQEKVKDSDRESGLKDAKMHDQNKSASAIGDVDQKDGNVTSNDNNSGEGIELSQGKPCQTSAPIGVITDMGTEQPNRSEKTTPGINESSEGQHRTDQVTETAPKQVSDDQSPSEKKSSDDQLPGEKKVSDDQSTANLNSAPRERVQSSDATAESPQAHVEKDGEAVRASEDKATHNDTEQSMQVSKTEESKPPPVNVTQALDALTGFDDSTQMAVNSVFGVIENMIDQFEKQHESENEDKSDGSTVETPVNKTEPQVTGDENNESIGKSINPSSYQPENNISGKGHSIIYEDHMIGDKNSNLGIISPAKEKIENYQRNRITDYVDVDVTKQGSGSPDYLLDIAINSYLKAQYAIYLHQFLSTQLKLKPPYSNSATDLFLDPHEGKWKIADQMDSTHDYNSKSDKDCSFTENVDLSGSSREPFRTGNVSTPYLVLSDFPVSRGKANESNQTVATNLPDIALRETLTSFIRDELENALKIEVGRKVGITNTEQLERTLAHDVERLAAQVSRAVVLNCELYSAACVQRNPTSVKFGTTHGENVIEAVSNAIQQSHDLRNILPVGVIVGVTLASLRNYFYVGISKHDQHMKTTAKSGILHEDPDFKSPSLKKEESTDNISLKKEENVNNASLQKEENANEASSRNVENADHFIEKTGAHKVQEITRSEGQGMMVGAVTAALGASAFVAHHQQKKVDNMDSSTASDQHRPDETAQEKSQNNLVTSLAEKAMSVASPVVPTKGDGEVDHERLVAVLAELGQKGGALRFVGKIALLWGGIRGAMSLTDRLISFLRISERPLFQRIMGFSFMVLVLWSPVVIPLLPTLVQSWTISSSTGIVGYACIVGLYVSIMILVILWGKRIRGYENPVEQYGMNLASASRVQEFFQGLVGGVTVVGLVHSVSILLGFATLREGSYSLLARPFDLLKSSSNVLLLALRGFVTATSIAVVEEVVFRSWLPEEVAVDLGYYSAILISGVAFSLIHRSLPSVPGFLLLSLILFGLKQRTQGKLAAPIGLRSGIMTASYLIQSSGIIQTKPGTPFWMVSTYHLHPFDGVIGLSICALLAILLFPQEPVQKDTFVS</sequence>
<feature type="compositionally biased region" description="Polar residues" evidence="2">
    <location>
        <begin position="786"/>
        <end position="825"/>
    </location>
</feature>
<protein>
    <recommendedName>
        <fullName evidence="8">AB hydrolase-1 domain-containing protein</fullName>
    </recommendedName>
</protein>
<feature type="region of interest" description="Disordered" evidence="2">
    <location>
        <begin position="774"/>
        <end position="826"/>
    </location>
</feature>
<dbReference type="InterPro" id="IPR056652">
    <property type="entry name" value="DUF7750"/>
</dbReference>
<dbReference type="InterPro" id="IPR050960">
    <property type="entry name" value="AB_hydrolase_4_sf"/>
</dbReference>
<feature type="transmembrane region" description="Helical" evidence="3">
    <location>
        <begin position="1584"/>
        <end position="1606"/>
    </location>
</feature>
<comment type="similarity">
    <text evidence="1">Belongs to the AB hydrolase superfamily. AB hydrolase 4 family.</text>
</comment>
<feature type="compositionally biased region" description="Basic and acidic residues" evidence="2">
    <location>
        <begin position="774"/>
        <end position="785"/>
    </location>
</feature>
<keyword evidence="3" id="KW-1133">Transmembrane helix</keyword>
<feature type="region of interest" description="Disordered" evidence="2">
    <location>
        <begin position="414"/>
        <end position="454"/>
    </location>
</feature>